<dbReference type="HOGENOM" id="CLU_1487199_0_0_0"/>
<dbReference type="STRING" id="204669.Acid345_0182"/>
<dbReference type="PANTHER" id="PTHR32234">
    <property type="entry name" value="THIOL:DISULFIDE INTERCHANGE PROTEIN DSBD"/>
    <property type="match status" value="1"/>
</dbReference>
<feature type="signal peptide" evidence="2">
    <location>
        <begin position="1"/>
        <end position="20"/>
    </location>
</feature>
<keyword evidence="5" id="KW-1185">Reference proteome</keyword>
<dbReference type="EMBL" id="CP000360">
    <property type="protein sequence ID" value="ABF39187.1"/>
    <property type="molecule type" value="Genomic_DNA"/>
</dbReference>
<dbReference type="Pfam" id="PF11412">
    <property type="entry name" value="DsbD_N"/>
    <property type="match status" value="1"/>
</dbReference>
<reference evidence="4 5" key="1">
    <citation type="journal article" date="2009" name="Appl. Environ. Microbiol.">
        <title>Three genomes from the phylum Acidobacteria provide insight into the lifestyles of these microorganisms in soils.</title>
        <authorList>
            <person name="Ward N.L."/>
            <person name="Challacombe J.F."/>
            <person name="Janssen P.H."/>
            <person name="Henrissat B."/>
            <person name="Coutinho P.M."/>
            <person name="Wu M."/>
            <person name="Xie G."/>
            <person name="Haft D.H."/>
            <person name="Sait M."/>
            <person name="Badger J."/>
            <person name="Barabote R.D."/>
            <person name="Bradley B."/>
            <person name="Brettin T.S."/>
            <person name="Brinkac L.M."/>
            <person name="Bruce D."/>
            <person name="Creasy T."/>
            <person name="Daugherty S.C."/>
            <person name="Davidsen T.M."/>
            <person name="DeBoy R.T."/>
            <person name="Detter J.C."/>
            <person name="Dodson R.J."/>
            <person name="Durkin A.S."/>
            <person name="Ganapathy A."/>
            <person name="Gwinn-Giglio M."/>
            <person name="Han C.S."/>
            <person name="Khouri H."/>
            <person name="Kiss H."/>
            <person name="Kothari S.P."/>
            <person name="Madupu R."/>
            <person name="Nelson K.E."/>
            <person name="Nelson W.C."/>
            <person name="Paulsen I."/>
            <person name="Penn K."/>
            <person name="Ren Q."/>
            <person name="Rosovitz M.J."/>
            <person name="Selengut J.D."/>
            <person name="Shrivastava S."/>
            <person name="Sullivan S.A."/>
            <person name="Tapia R."/>
            <person name="Thompson L.S."/>
            <person name="Watkins K.L."/>
            <person name="Yang Q."/>
            <person name="Yu C."/>
            <person name="Zafar N."/>
            <person name="Zhou L."/>
            <person name="Kuske C.R."/>
        </authorList>
    </citation>
    <scope>NUCLEOTIDE SEQUENCE [LARGE SCALE GENOMIC DNA]</scope>
    <source>
        <strain evidence="4 5">Ellin345</strain>
    </source>
</reference>
<evidence type="ECO:0000313" key="4">
    <source>
        <dbReference type="EMBL" id="ABF39187.1"/>
    </source>
</evidence>
<feature type="domain" description="Thiol:disulfide interchange protein DsbD N-terminal" evidence="3">
    <location>
        <begin position="33"/>
        <end position="153"/>
    </location>
</feature>
<keyword evidence="2" id="KW-0732">Signal</keyword>
<dbReference type="eggNOG" id="COG4232">
    <property type="taxonomic scope" value="Bacteria"/>
</dbReference>
<dbReference type="RefSeq" id="WP_011520989.1">
    <property type="nucleotide sequence ID" value="NC_008009.1"/>
</dbReference>
<organism evidence="4 5">
    <name type="scientific">Koribacter versatilis (strain Ellin345)</name>
    <dbReference type="NCBI Taxonomy" id="204669"/>
    <lineage>
        <taxon>Bacteria</taxon>
        <taxon>Pseudomonadati</taxon>
        <taxon>Acidobacteriota</taxon>
        <taxon>Terriglobia</taxon>
        <taxon>Terriglobales</taxon>
        <taxon>Candidatus Korobacteraceae</taxon>
        <taxon>Candidatus Korobacter</taxon>
    </lineage>
</organism>
<protein>
    <recommendedName>
        <fullName evidence="3">Thiol:disulfide interchange protein DsbD N-terminal domain-containing protein</fullName>
    </recommendedName>
</protein>
<evidence type="ECO:0000256" key="2">
    <source>
        <dbReference type="SAM" id="SignalP"/>
    </source>
</evidence>
<dbReference type="GO" id="GO:0045454">
    <property type="term" value="P:cell redox homeostasis"/>
    <property type="evidence" value="ECO:0007669"/>
    <property type="project" value="TreeGrafter"/>
</dbReference>
<dbReference type="InterPro" id="IPR028250">
    <property type="entry name" value="DsbDN"/>
</dbReference>
<feature type="chain" id="PRO_5004191397" description="Thiol:disulfide interchange protein DsbD N-terminal domain-containing protein" evidence="2">
    <location>
        <begin position="21"/>
        <end position="181"/>
    </location>
</feature>
<dbReference type="AlphaFoldDB" id="Q1IVB3"/>
<dbReference type="GO" id="GO:0015035">
    <property type="term" value="F:protein-disulfide reductase activity"/>
    <property type="evidence" value="ECO:0007669"/>
    <property type="project" value="TreeGrafter"/>
</dbReference>
<dbReference type="Gene3D" id="2.60.40.1250">
    <property type="entry name" value="Thiol:disulfide interchange protein DsbD, N-terminal domain"/>
    <property type="match status" value="1"/>
</dbReference>
<dbReference type="EnsemblBacteria" id="ABF39187">
    <property type="protein sequence ID" value="ABF39187"/>
    <property type="gene ID" value="Acid345_0182"/>
</dbReference>
<dbReference type="OrthoDB" id="121090at2"/>
<dbReference type="InterPro" id="IPR036929">
    <property type="entry name" value="DsbDN_sf"/>
</dbReference>
<dbReference type="KEGG" id="aba:Acid345_0182"/>
<feature type="region of interest" description="Disordered" evidence="1">
    <location>
        <begin position="162"/>
        <end position="181"/>
    </location>
</feature>
<name>Q1IVB3_KORVE</name>
<proteinExistence type="predicted"/>
<dbReference type="PANTHER" id="PTHR32234:SF0">
    <property type="entry name" value="THIOL:DISULFIDE INTERCHANGE PROTEIN DSBD"/>
    <property type="match status" value="1"/>
</dbReference>
<evidence type="ECO:0000259" key="3">
    <source>
        <dbReference type="Pfam" id="PF11412"/>
    </source>
</evidence>
<sequence length="181" mass="19536">MRMQHWIFTTIALSLPLAVAAQSEFSSPKPSVEIVKVESAPLIKGKSANVTLNFRVASGYHINSNKPNSELLIPTVLKLSPPTDLSIGNIQYPGGEQLSFAFAPDEKLSVYTGDFSVQATARSIGAIHAGNYRVHGELKFQACDNSACYPPKSIPVNFDVQVENAPKPGHKNPAQSPNVHN</sequence>
<evidence type="ECO:0000313" key="5">
    <source>
        <dbReference type="Proteomes" id="UP000002432"/>
    </source>
</evidence>
<dbReference type="Proteomes" id="UP000002432">
    <property type="component" value="Chromosome"/>
</dbReference>
<evidence type="ECO:0000256" key="1">
    <source>
        <dbReference type="SAM" id="MobiDB-lite"/>
    </source>
</evidence>
<accession>Q1IVB3</accession>
<gene>
    <name evidence="4" type="ordered locus">Acid345_0182</name>
</gene>